<dbReference type="RefSeq" id="WP_002639759.1">
    <property type="nucleotide sequence ID" value="NZ_CP012109.1"/>
</dbReference>
<accession>A0A0H4WZQ0</accession>
<evidence type="ECO:0000256" key="2">
    <source>
        <dbReference type="SAM" id="Phobius"/>
    </source>
</evidence>
<dbReference type="Proteomes" id="UP000009026">
    <property type="component" value="Chromosome"/>
</dbReference>
<evidence type="ECO:0000313" key="3">
    <source>
        <dbReference type="EMBL" id="AKQ67088.1"/>
    </source>
</evidence>
<feature type="region of interest" description="Disordered" evidence="1">
    <location>
        <begin position="130"/>
        <end position="149"/>
    </location>
</feature>
<keyword evidence="2" id="KW-1133">Transmembrane helix</keyword>
<protein>
    <recommendedName>
        <fullName evidence="5">Kinesin</fullName>
    </recommendedName>
</protein>
<feature type="transmembrane region" description="Helical" evidence="2">
    <location>
        <begin position="566"/>
        <end position="587"/>
    </location>
</feature>
<dbReference type="PATRIC" id="fig|1297742.4.peg.4043"/>
<sequence>MASLIYRRYGGSLQVDIPSFDVLVEAVRIPETQWIATACPLEGLSCDPRLLTLMDADRNGRIRVAEVRGAVDWAARQLKDRSGADASSDVLELGALSDEAKPLRDAADRILRTLKADDAGRISLKQVRDSEKALRESGQNGDGIVAPEHLPEPLRPLAKELMAAFPALTNRAGKAGVDSTLVKRFREERAALLAHREKQGAAFVWGDVSLETAKRVREVAPLLDAYFVQCRLVAAQPEAAASLRLRAERVEGALGDVAALGKAAGDLPIAPPEASGALEWSRLLRGPAYERLEAFRKDVATPMTGDTQRLTDSAWRELLAKADGVLAWQTQHDANPVRKLMDTFPNVSDADLDAIDAASAADLALKPTLDAIVELERLVLYQRWLLLFANNFISMPSLYMPKRLALVEKGTLILGGRKYTLSVLVTNRAAHSTLTATGTTCILYVQVAPKDGTPGYEVAVPVTSGRSTDLTVGKRGVFYDVDGVESDATVTHVVRQPVSLWEAMTMPFARIGDFITKKVEGLASAGEKTFDTTLETGYTNAANAPQVAPPPAAAAPAASGGGGAGLAGIVAAGGVAAAALGSSFAFIMSQVKSLTLVDLISAATLIAIVVMAPAGLLGWLKLRRRNLALLLEGSGWALNDRLMLTKELSSLVTRRPKLPSHARVDRLDMVRSALARQQDDDESEEASGWTKLAVTLAVIFVLLWQVRIPLLTWFCHAGWLSQDTCLAVLPSKAEQVPAVIVPAAVPAKAP</sequence>
<dbReference type="AlphaFoldDB" id="A0A0H4WZQ0"/>
<dbReference type="STRING" id="1297742.A176_004000"/>
<evidence type="ECO:0000313" key="4">
    <source>
        <dbReference type="Proteomes" id="UP000009026"/>
    </source>
</evidence>
<reference evidence="3 4" key="1">
    <citation type="journal article" date="2016" name="PLoS ONE">
        <title>Complete Genome Sequence and Comparative Genomics of a Novel Myxobacterium Myxococcus hansupus.</title>
        <authorList>
            <person name="Sharma G."/>
            <person name="Narwani T."/>
            <person name="Subramanian S."/>
        </authorList>
    </citation>
    <scope>NUCLEOTIDE SEQUENCE [LARGE SCALE GENOMIC DNA]</scope>
    <source>
        <strain evidence="4">mixupus</strain>
    </source>
</reference>
<dbReference type="eggNOG" id="ENOG502Z81F">
    <property type="taxonomic scope" value="Bacteria"/>
</dbReference>
<evidence type="ECO:0008006" key="5">
    <source>
        <dbReference type="Google" id="ProtNLM"/>
    </source>
</evidence>
<name>A0A0H4WZQ0_9BACT</name>
<feature type="transmembrane region" description="Helical" evidence="2">
    <location>
        <begin position="599"/>
        <end position="620"/>
    </location>
</feature>
<keyword evidence="4" id="KW-1185">Reference proteome</keyword>
<evidence type="ECO:0000256" key="1">
    <source>
        <dbReference type="SAM" id="MobiDB-lite"/>
    </source>
</evidence>
<dbReference type="EMBL" id="CP012109">
    <property type="protein sequence ID" value="AKQ67088.1"/>
    <property type="molecule type" value="Genomic_DNA"/>
</dbReference>
<keyword evidence="2" id="KW-0812">Transmembrane</keyword>
<gene>
    <name evidence="3" type="ORF">A176_004000</name>
</gene>
<keyword evidence="2" id="KW-0472">Membrane</keyword>
<proteinExistence type="predicted"/>
<organism evidence="3 4">
    <name type="scientific">Pseudomyxococcus hansupus</name>
    <dbReference type="NCBI Taxonomy" id="1297742"/>
    <lineage>
        <taxon>Bacteria</taxon>
        <taxon>Pseudomonadati</taxon>
        <taxon>Myxococcota</taxon>
        <taxon>Myxococcia</taxon>
        <taxon>Myxococcales</taxon>
        <taxon>Cystobacterineae</taxon>
        <taxon>Myxococcaceae</taxon>
        <taxon>Pseudomyxococcus</taxon>
    </lineage>
</organism>
<dbReference type="KEGG" id="mym:A176_004000"/>